<protein>
    <submittedName>
        <fullName evidence="1">Uncharacterized protein</fullName>
    </submittedName>
</protein>
<evidence type="ECO:0000313" key="2">
    <source>
        <dbReference type="Proteomes" id="UP000298652"/>
    </source>
</evidence>
<sequence length="89" mass="10112">MLESPSQSRARSERCGAPLCPAASRSSTRTFLCCWHLWKHRNGVVFNEQQPCLSNILRSCREDARLWASRLPRADAPIVESWCNLLSPV</sequence>
<gene>
    <name evidence="1" type="ORF">SEVIR_9G420050v2</name>
</gene>
<organism evidence="1 2">
    <name type="scientific">Setaria viridis</name>
    <name type="common">Green bristlegrass</name>
    <name type="synonym">Setaria italica subsp. viridis</name>
    <dbReference type="NCBI Taxonomy" id="4556"/>
    <lineage>
        <taxon>Eukaryota</taxon>
        <taxon>Viridiplantae</taxon>
        <taxon>Streptophyta</taxon>
        <taxon>Embryophyta</taxon>
        <taxon>Tracheophyta</taxon>
        <taxon>Spermatophyta</taxon>
        <taxon>Magnoliopsida</taxon>
        <taxon>Liliopsida</taxon>
        <taxon>Poales</taxon>
        <taxon>Poaceae</taxon>
        <taxon>PACMAD clade</taxon>
        <taxon>Panicoideae</taxon>
        <taxon>Panicodae</taxon>
        <taxon>Paniceae</taxon>
        <taxon>Cenchrinae</taxon>
        <taxon>Setaria</taxon>
    </lineage>
</organism>
<dbReference type="Proteomes" id="UP000298652">
    <property type="component" value="Chromosome 9"/>
</dbReference>
<proteinExistence type="predicted"/>
<dbReference type="EMBL" id="CM016560">
    <property type="protein sequence ID" value="TKV96300.1"/>
    <property type="molecule type" value="Genomic_DNA"/>
</dbReference>
<reference evidence="1" key="1">
    <citation type="submission" date="2019-03" db="EMBL/GenBank/DDBJ databases">
        <title>WGS assembly of Setaria viridis.</title>
        <authorList>
            <person name="Huang P."/>
            <person name="Jenkins J."/>
            <person name="Grimwood J."/>
            <person name="Barry K."/>
            <person name="Healey A."/>
            <person name="Mamidi S."/>
            <person name="Sreedasyam A."/>
            <person name="Shu S."/>
            <person name="Feldman M."/>
            <person name="Wu J."/>
            <person name="Yu Y."/>
            <person name="Chen C."/>
            <person name="Johnson J."/>
            <person name="Rokhsar D."/>
            <person name="Baxter I."/>
            <person name="Schmutz J."/>
            <person name="Brutnell T."/>
            <person name="Kellogg E."/>
        </authorList>
    </citation>
    <scope>NUCLEOTIDE SEQUENCE [LARGE SCALE GENOMIC DNA]</scope>
</reference>
<dbReference type="Gramene" id="TKV96300">
    <property type="protein sequence ID" value="TKV96300"/>
    <property type="gene ID" value="SEVIR_9G420050v2"/>
</dbReference>
<evidence type="ECO:0000313" key="1">
    <source>
        <dbReference type="EMBL" id="TKV96300.1"/>
    </source>
</evidence>
<name>A0A4U6T3U9_SETVI</name>
<dbReference type="AlphaFoldDB" id="A0A4U6T3U9"/>
<accession>A0A4U6T3U9</accession>
<keyword evidence="2" id="KW-1185">Reference proteome</keyword>